<dbReference type="Proteomes" id="UP000319516">
    <property type="component" value="Unassembled WGS sequence"/>
</dbReference>
<protein>
    <submittedName>
        <fullName evidence="3">Pilus assembly protein CpaF</fullName>
    </submittedName>
</protein>
<dbReference type="Gene3D" id="3.40.50.300">
    <property type="entry name" value="P-loop containing nucleotide triphosphate hydrolases"/>
    <property type="match status" value="1"/>
</dbReference>
<dbReference type="InterPro" id="IPR027417">
    <property type="entry name" value="P-loop_NTPase"/>
</dbReference>
<dbReference type="CDD" id="cd01130">
    <property type="entry name" value="VirB11-like_ATPase"/>
    <property type="match status" value="1"/>
</dbReference>
<proteinExistence type="inferred from homology"/>
<dbReference type="NCBIfam" id="TIGR03819">
    <property type="entry name" value="heli_sec_ATPase"/>
    <property type="match status" value="1"/>
</dbReference>
<sequence length="382" mass="40343">MPSTDEAVWRQVRAGRGPSEQGVEEVAHTQLGRLGEDGAAGLREELHRSVLGLGPLQDLLADETVTDILVNGASGIWVDAGEGLRRADGRPLAEEAARRLAVRLSALAGKRLDDANPAVDGLLPGGIRLHAVLPPLVEGGAHLSLRVPRRLAPDLAELQRLGMCPSEVAAVLAAVVAQRLAFVVTGGTGTGKTTLLGAMLGRVAGDERIVVVEDVRELAIQHPHVIRLQGRPPNIEGRGEITLTTLVRQSLRMRPDRLVVGEVRGPEVRELLAALNTGHEGGCGTLHANASADVVSRFEALGALAGLGPPAVHAQVGSALDVVVHLARDRGRRYVREVAVLTRGEDERVRVEPAMTVHAAGHTQDSGWPVLARRLDLPPGSP</sequence>
<comment type="caution">
    <text evidence="3">The sequence shown here is derived from an EMBL/GenBank/DDBJ whole genome shotgun (WGS) entry which is preliminary data.</text>
</comment>
<dbReference type="EMBL" id="VFOP01000001">
    <property type="protein sequence ID" value="TQL52281.1"/>
    <property type="molecule type" value="Genomic_DNA"/>
</dbReference>
<dbReference type="Gene3D" id="3.30.450.380">
    <property type="match status" value="1"/>
</dbReference>
<gene>
    <name evidence="3" type="ORF">FB467_3461</name>
</gene>
<dbReference type="AlphaFoldDB" id="A0A542YW28"/>
<dbReference type="GO" id="GO:0016887">
    <property type="term" value="F:ATP hydrolysis activity"/>
    <property type="evidence" value="ECO:0007669"/>
    <property type="project" value="InterPro"/>
</dbReference>
<name>A0A542YW28_9MICO</name>
<dbReference type="InterPro" id="IPR050921">
    <property type="entry name" value="T4SS_GSP_E_ATPase"/>
</dbReference>
<evidence type="ECO:0000256" key="1">
    <source>
        <dbReference type="ARBA" id="ARBA00006611"/>
    </source>
</evidence>
<dbReference type="RefSeq" id="WP_141786175.1">
    <property type="nucleotide sequence ID" value="NZ_BAAAIK010000001.1"/>
</dbReference>
<organism evidence="3 4">
    <name type="scientific">Ornithinicoccus hortensis</name>
    <dbReference type="NCBI Taxonomy" id="82346"/>
    <lineage>
        <taxon>Bacteria</taxon>
        <taxon>Bacillati</taxon>
        <taxon>Actinomycetota</taxon>
        <taxon>Actinomycetes</taxon>
        <taxon>Micrococcales</taxon>
        <taxon>Intrasporangiaceae</taxon>
        <taxon>Ornithinicoccus</taxon>
    </lineage>
</organism>
<dbReference type="PANTHER" id="PTHR30486:SF6">
    <property type="entry name" value="TYPE IV PILUS RETRACTATION ATPASE PILT"/>
    <property type="match status" value="1"/>
</dbReference>
<accession>A0A542YW28</accession>
<evidence type="ECO:0000313" key="3">
    <source>
        <dbReference type="EMBL" id="TQL52281.1"/>
    </source>
</evidence>
<dbReference type="Pfam" id="PF00437">
    <property type="entry name" value="T2SSE"/>
    <property type="match status" value="1"/>
</dbReference>
<keyword evidence="4" id="KW-1185">Reference proteome</keyword>
<dbReference type="InterPro" id="IPR022399">
    <property type="entry name" value="TadA-like_ATPase"/>
</dbReference>
<evidence type="ECO:0000259" key="2">
    <source>
        <dbReference type="Pfam" id="PF00437"/>
    </source>
</evidence>
<comment type="similarity">
    <text evidence="1">Belongs to the GSP E family.</text>
</comment>
<dbReference type="SUPFAM" id="SSF52540">
    <property type="entry name" value="P-loop containing nucleoside triphosphate hydrolases"/>
    <property type="match status" value="1"/>
</dbReference>
<feature type="domain" description="Bacterial type II secretion system protein E" evidence="2">
    <location>
        <begin position="53"/>
        <end position="328"/>
    </location>
</feature>
<reference evidence="3 4" key="1">
    <citation type="submission" date="2019-06" db="EMBL/GenBank/DDBJ databases">
        <title>Sequencing the genomes of 1000 actinobacteria strains.</title>
        <authorList>
            <person name="Klenk H.-P."/>
        </authorList>
    </citation>
    <scope>NUCLEOTIDE SEQUENCE [LARGE SCALE GENOMIC DNA]</scope>
    <source>
        <strain evidence="3 4">DSM 12335</strain>
    </source>
</reference>
<dbReference type="OrthoDB" id="9810761at2"/>
<dbReference type="PANTHER" id="PTHR30486">
    <property type="entry name" value="TWITCHING MOTILITY PROTEIN PILT"/>
    <property type="match status" value="1"/>
</dbReference>
<evidence type="ECO:0000313" key="4">
    <source>
        <dbReference type="Proteomes" id="UP000319516"/>
    </source>
</evidence>
<dbReference type="InterPro" id="IPR001482">
    <property type="entry name" value="T2SS/T4SS_dom"/>
</dbReference>